<accession>A0ABM3RT23</accession>
<dbReference type="Pfam" id="PF10551">
    <property type="entry name" value="MULE"/>
    <property type="match status" value="1"/>
</dbReference>
<organism evidence="3 4">
    <name type="scientific">Spinacia oleracea</name>
    <name type="common">Spinach</name>
    <dbReference type="NCBI Taxonomy" id="3562"/>
    <lineage>
        <taxon>Eukaryota</taxon>
        <taxon>Viridiplantae</taxon>
        <taxon>Streptophyta</taxon>
        <taxon>Embryophyta</taxon>
        <taxon>Tracheophyta</taxon>
        <taxon>Spermatophyta</taxon>
        <taxon>Magnoliopsida</taxon>
        <taxon>eudicotyledons</taxon>
        <taxon>Gunneridae</taxon>
        <taxon>Pentapetalae</taxon>
        <taxon>Caryophyllales</taxon>
        <taxon>Chenopodiaceae</taxon>
        <taxon>Chenopodioideae</taxon>
        <taxon>Anserineae</taxon>
        <taxon>Spinacia</taxon>
    </lineage>
</organism>
<evidence type="ECO:0000313" key="4">
    <source>
        <dbReference type="RefSeq" id="XP_056698772.1"/>
    </source>
</evidence>
<keyword evidence="3" id="KW-1185">Reference proteome</keyword>
<evidence type="ECO:0000313" key="3">
    <source>
        <dbReference type="Proteomes" id="UP000813463"/>
    </source>
</evidence>
<reference evidence="3" key="1">
    <citation type="journal article" date="2021" name="Nat. Commun.">
        <title>Genomic analyses provide insights into spinach domestication and the genetic basis of agronomic traits.</title>
        <authorList>
            <person name="Cai X."/>
            <person name="Sun X."/>
            <person name="Xu C."/>
            <person name="Sun H."/>
            <person name="Wang X."/>
            <person name="Ge C."/>
            <person name="Zhang Z."/>
            <person name="Wang Q."/>
            <person name="Fei Z."/>
            <person name="Jiao C."/>
            <person name="Wang Q."/>
        </authorList>
    </citation>
    <scope>NUCLEOTIDE SEQUENCE [LARGE SCALE GENOMIC DNA]</scope>
    <source>
        <strain evidence="3">cv. Varoflay</strain>
    </source>
</reference>
<gene>
    <name evidence="4" type="primary">LOC130472266</name>
</gene>
<proteinExistence type="predicted"/>
<evidence type="ECO:0000259" key="2">
    <source>
        <dbReference type="Pfam" id="PF10551"/>
    </source>
</evidence>
<feature type="domain" description="MULE transposase" evidence="2">
    <location>
        <begin position="188"/>
        <end position="282"/>
    </location>
</feature>
<dbReference type="Proteomes" id="UP000813463">
    <property type="component" value="Chromosome 4"/>
</dbReference>
<dbReference type="PANTHER" id="PTHR31569:SF4">
    <property type="entry name" value="SWIM-TYPE DOMAIN-CONTAINING PROTEIN"/>
    <property type="match status" value="1"/>
</dbReference>
<sequence>MGDDVPSTSWSSAMMHASSPEVPNPEIPLPDYGGDGVDYSDRFVTNEIFYGFENAANWARQVAIGLGHNHELIVYPEGHRGVSGLSQGAKEVIREMNDAHAKPKHIMVAIKNKYQDEHPNMRHIYNFKDKIRREGSEGRNVAEQMLHLAREHGYINWVSCNDRSSKVITCAFLAHPAMVEVLSTYPLVIGLDSTYKTNRYGFPFLEIVGVTPTNQNFLIAYAFMKDETAVSYRWVLQKLKLLLGEAIIPTAILTDKEGGLMRPVAEVFPHSRYLLCTWHINNDVEARVSLLCNKNKDVGAAFKNGVWKRIMEASTEAECESAVVVMEDRYGRWPAVLDYVHKTWLNDHRKKFVLAWTNEVLHFGNIMTCRVKSQHSVVKSWLDSSQGSLDTIFRKVHASINNQVTEIKKNGLEGLRRRHEAIKLSPSILNYLMLRRFSS</sequence>
<evidence type="ECO:0000256" key="1">
    <source>
        <dbReference type="SAM" id="MobiDB-lite"/>
    </source>
</evidence>
<dbReference type="GeneID" id="130472266"/>
<dbReference type="PANTHER" id="PTHR31569">
    <property type="entry name" value="SWIM-TYPE DOMAIN-CONTAINING PROTEIN"/>
    <property type="match status" value="1"/>
</dbReference>
<dbReference type="RefSeq" id="XP_056698772.1">
    <property type="nucleotide sequence ID" value="XM_056842794.1"/>
</dbReference>
<feature type="compositionally biased region" description="Polar residues" evidence="1">
    <location>
        <begin position="1"/>
        <end position="12"/>
    </location>
</feature>
<feature type="region of interest" description="Disordered" evidence="1">
    <location>
        <begin position="1"/>
        <end position="31"/>
    </location>
</feature>
<protein>
    <submittedName>
        <fullName evidence="4">Protein FAR1-RELATED SEQUENCE 5-like</fullName>
    </submittedName>
</protein>
<name>A0ABM3RT23_SPIOL</name>
<reference evidence="4" key="2">
    <citation type="submission" date="2025-08" db="UniProtKB">
        <authorList>
            <consortium name="RefSeq"/>
        </authorList>
    </citation>
    <scope>IDENTIFICATION</scope>
    <source>
        <tissue evidence="4">Leaf</tissue>
    </source>
</reference>
<dbReference type="InterPro" id="IPR018289">
    <property type="entry name" value="MULE_transposase_dom"/>
</dbReference>
<dbReference type="InterPro" id="IPR052579">
    <property type="entry name" value="Zinc_finger_SWIM"/>
</dbReference>